<proteinExistence type="predicted"/>
<evidence type="ECO:0000313" key="2">
    <source>
        <dbReference type="Proteomes" id="UP000177625"/>
    </source>
</evidence>
<gene>
    <name evidence="1" type="ORF">RSE6_07292</name>
</gene>
<name>A0A1E1MCK1_RHYSE</name>
<dbReference type="AlphaFoldDB" id="A0A1E1MCK1"/>
<protein>
    <submittedName>
        <fullName evidence="1">Uncharacterized protein</fullName>
    </submittedName>
</protein>
<accession>A0A1E1MCK1</accession>
<organism evidence="1 2">
    <name type="scientific">Rhynchosporium secalis</name>
    <name type="common">Barley scald fungus</name>
    <dbReference type="NCBI Taxonomy" id="38038"/>
    <lineage>
        <taxon>Eukaryota</taxon>
        <taxon>Fungi</taxon>
        <taxon>Dikarya</taxon>
        <taxon>Ascomycota</taxon>
        <taxon>Pezizomycotina</taxon>
        <taxon>Leotiomycetes</taxon>
        <taxon>Helotiales</taxon>
        <taxon>Ploettnerulaceae</taxon>
        <taxon>Rhynchosporium</taxon>
    </lineage>
</organism>
<evidence type="ECO:0000313" key="1">
    <source>
        <dbReference type="EMBL" id="CZT46800.1"/>
    </source>
</evidence>
<sequence>MLQCFLAALKHRSIYFEKHFSEANSQESLKDYLALLRDWAAISIFGVKKILCLRCSEHSWLPARSLCAYRSFLRDALMAVVKLSGYCSSSTIFTSSSFAHSTDSAQQETPFCPENRKQTSHPKSAATMSKDIRGFFSKIKSNFNYQLRIDAGELLNGRFRMIYLQVNSQAKSTKLKEWIRKHGTHANLASARFDTLAEDLETEAENVLEELEAAAKNKI</sequence>
<dbReference type="EMBL" id="FJVC01000262">
    <property type="protein sequence ID" value="CZT46800.1"/>
    <property type="molecule type" value="Genomic_DNA"/>
</dbReference>
<reference evidence="2" key="1">
    <citation type="submission" date="2016-03" db="EMBL/GenBank/DDBJ databases">
        <authorList>
            <person name="Guldener U."/>
        </authorList>
    </citation>
    <scope>NUCLEOTIDE SEQUENCE [LARGE SCALE GENOMIC DNA]</scope>
</reference>
<keyword evidence="2" id="KW-1185">Reference proteome</keyword>
<dbReference type="Proteomes" id="UP000177625">
    <property type="component" value="Unassembled WGS sequence"/>
</dbReference>